<dbReference type="EMBL" id="LAZR01019921">
    <property type="protein sequence ID" value="KKL90771.1"/>
    <property type="molecule type" value="Genomic_DNA"/>
</dbReference>
<proteinExistence type="predicted"/>
<protein>
    <submittedName>
        <fullName evidence="1">Uncharacterized protein</fullName>
    </submittedName>
</protein>
<gene>
    <name evidence="1" type="ORF">LCGC14_1901350</name>
</gene>
<comment type="caution">
    <text evidence="1">The sequence shown here is derived from an EMBL/GenBank/DDBJ whole genome shotgun (WGS) entry which is preliminary data.</text>
</comment>
<name>A0A0F9GJX4_9ZZZZ</name>
<dbReference type="AlphaFoldDB" id="A0A0F9GJX4"/>
<reference evidence="1" key="1">
    <citation type="journal article" date="2015" name="Nature">
        <title>Complex archaea that bridge the gap between prokaryotes and eukaryotes.</title>
        <authorList>
            <person name="Spang A."/>
            <person name="Saw J.H."/>
            <person name="Jorgensen S.L."/>
            <person name="Zaremba-Niedzwiedzka K."/>
            <person name="Martijn J."/>
            <person name="Lind A.E."/>
            <person name="van Eijk R."/>
            <person name="Schleper C."/>
            <person name="Guy L."/>
            <person name="Ettema T.J."/>
        </authorList>
    </citation>
    <scope>NUCLEOTIDE SEQUENCE</scope>
</reference>
<accession>A0A0F9GJX4</accession>
<sequence length="53" mass="6516">MKWRNVIIKYCEQIEVEGGKLEFIVYKRQDKRKPIIRVYPNCEINCEEEKIIE</sequence>
<organism evidence="1">
    <name type="scientific">marine sediment metagenome</name>
    <dbReference type="NCBI Taxonomy" id="412755"/>
    <lineage>
        <taxon>unclassified sequences</taxon>
        <taxon>metagenomes</taxon>
        <taxon>ecological metagenomes</taxon>
    </lineage>
</organism>
<evidence type="ECO:0000313" key="1">
    <source>
        <dbReference type="EMBL" id="KKL90771.1"/>
    </source>
</evidence>